<dbReference type="HOGENOM" id="CLU_034873_0_0_1"/>
<accession>F4RAC1</accession>
<evidence type="ECO:0000313" key="2">
    <source>
        <dbReference type="EMBL" id="EGG10455.1"/>
    </source>
</evidence>
<dbReference type="GeneID" id="18925594"/>
<dbReference type="RefSeq" id="XP_007405925.1">
    <property type="nucleotide sequence ID" value="XM_007405863.1"/>
</dbReference>
<evidence type="ECO:0000313" key="3">
    <source>
        <dbReference type="Proteomes" id="UP000001072"/>
    </source>
</evidence>
<name>F4RAC1_MELLP</name>
<keyword evidence="1" id="KW-0732">Signal</keyword>
<dbReference type="KEGG" id="mlr:MELLADRAFT_115419"/>
<protein>
    <submittedName>
        <fullName evidence="2">Secreted protein</fullName>
    </submittedName>
</protein>
<sequence length="542" mass="57197">MRTNAVNALTLLLSTSGLVSAQYIAPTPTTSGYSPATVSGRPTANDMSAPKVVAAQVKSDAHSAIEAFAGAVTASAGSSTTQSSRETAQLFQNIVKGAIAYPLNQNIGSSAAPSQERLNAMADAINKTLNSIQDTATKILSSSQGALHFNDLKDCIGGLVQQGGLHDGESCVVNGMSVTGVSNLMSSVLKTFGGNGIPQSILHDASKALDPSFTAVLPGEQKFYDSVNNAITSVQASVSGQLVAALNDAQNCFQDAMKSDASYPDKMKATQNCMRSPTGKSTYNDLKTLYLSVTNQFVGYLQPNILDSIHTIADNYLNTSSQTDNDKYFRDAIAQSTSSIVASNAGNQVTYAYKIADCLDTLVGTTSPTSAANIAATHNCLTKPNGPAASVKEIVYGYIQQMYGVLPASLAAKIESSGVQNLDPKDPNYASKVQALHETFEKTNVGPEYVTCYEAFVDCLFDASNGALEHPGNTQQACLLGDSCKTTPDGKKNLAVPIGRRALAAHHIRSVPQQARVVRRYTSSSNQHYLLDSFAAIMKPVR</sequence>
<keyword evidence="3" id="KW-1185">Reference proteome</keyword>
<feature type="chain" id="PRO_5003321464" evidence="1">
    <location>
        <begin position="22"/>
        <end position="542"/>
    </location>
</feature>
<dbReference type="Proteomes" id="UP000001072">
    <property type="component" value="Unassembled WGS sequence"/>
</dbReference>
<evidence type="ECO:0000256" key="1">
    <source>
        <dbReference type="SAM" id="SignalP"/>
    </source>
</evidence>
<dbReference type="InParanoid" id="F4RAC1"/>
<dbReference type="OrthoDB" id="2500432at2759"/>
<dbReference type="VEuPathDB" id="FungiDB:MELLADRAFT_115419"/>
<organism evidence="3">
    <name type="scientific">Melampsora larici-populina (strain 98AG31 / pathotype 3-4-7)</name>
    <name type="common">Poplar leaf rust fungus</name>
    <dbReference type="NCBI Taxonomy" id="747676"/>
    <lineage>
        <taxon>Eukaryota</taxon>
        <taxon>Fungi</taxon>
        <taxon>Dikarya</taxon>
        <taxon>Basidiomycota</taxon>
        <taxon>Pucciniomycotina</taxon>
        <taxon>Pucciniomycetes</taxon>
        <taxon>Pucciniales</taxon>
        <taxon>Melampsoraceae</taxon>
        <taxon>Melampsora</taxon>
    </lineage>
</organism>
<gene>
    <name evidence="2" type="ORF">MELLADRAFT_115419</name>
</gene>
<feature type="signal peptide" evidence="1">
    <location>
        <begin position="1"/>
        <end position="21"/>
    </location>
</feature>
<proteinExistence type="predicted"/>
<reference evidence="3" key="1">
    <citation type="journal article" date="2011" name="Proc. Natl. Acad. Sci. U.S.A.">
        <title>Obligate biotrophy features unraveled by the genomic analysis of rust fungi.</title>
        <authorList>
            <person name="Duplessis S."/>
            <person name="Cuomo C.A."/>
            <person name="Lin Y.-C."/>
            <person name="Aerts A."/>
            <person name="Tisserant E."/>
            <person name="Veneault-Fourrey C."/>
            <person name="Joly D.L."/>
            <person name="Hacquard S."/>
            <person name="Amselem J."/>
            <person name="Cantarel B.L."/>
            <person name="Chiu R."/>
            <person name="Coutinho P.M."/>
            <person name="Feau N."/>
            <person name="Field M."/>
            <person name="Frey P."/>
            <person name="Gelhaye E."/>
            <person name="Goldberg J."/>
            <person name="Grabherr M.G."/>
            <person name="Kodira C.D."/>
            <person name="Kohler A."/>
            <person name="Kuees U."/>
            <person name="Lindquist E.A."/>
            <person name="Lucas S.M."/>
            <person name="Mago R."/>
            <person name="Mauceli E."/>
            <person name="Morin E."/>
            <person name="Murat C."/>
            <person name="Pangilinan J.L."/>
            <person name="Park R."/>
            <person name="Pearson M."/>
            <person name="Quesneville H."/>
            <person name="Rouhier N."/>
            <person name="Sakthikumar S."/>
            <person name="Salamov A.A."/>
            <person name="Schmutz J."/>
            <person name="Selles B."/>
            <person name="Shapiro H."/>
            <person name="Tanguay P."/>
            <person name="Tuskan G.A."/>
            <person name="Henrissat B."/>
            <person name="Van de Peer Y."/>
            <person name="Rouze P."/>
            <person name="Ellis J.G."/>
            <person name="Dodds P.N."/>
            <person name="Schein J.E."/>
            <person name="Zhong S."/>
            <person name="Hamelin R.C."/>
            <person name="Grigoriev I.V."/>
            <person name="Szabo L.J."/>
            <person name="Martin F."/>
        </authorList>
    </citation>
    <scope>NUCLEOTIDE SEQUENCE [LARGE SCALE GENOMIC DNA]</scope>
    <source>
        <strain evidence="3">98AG31 / pathotype 3-4-7</strain>
    </source>
</reference>
<dbReference type="AlphaFoldDB" id="F4RAC1"/>
<dbReference type="EMBL" id="GL883094">
    <property type="protein sequence ID" value="EGG10455.1"/>
    <property type="molecule type" value="Genomic_DNA"/>
</dbReference>